<evidence type="ECO:0000313" key="3">
    <source>
        <dbReference type="EnsemblMetazoa" id="tetur03g10063.1"/>
    </source>
</evidence>
<feature type="signal peptide" evidence="2">
    <location>
        <begin position="1"/>
        <end position="18"/>
    </location>
</feature>
<evidence type="ECO:0000313" key="4">
    <source>
        <dbReference type="Proteomes" id="UP000015104"/>
    </source>
</evidence>
<keyword evidence="2" id="KW-0732">Signal</keyword>
<sequence length="97" mass="10224">MKTLIVLVVLCSVTAILAAPKDEGKHHGPQPGPKPKPEPRPGPNPIEKKLDIILFKLDEVLKAIERLPHPPPPPPPTTTVAPTTAEPTTAAPATTSV</sequence>
<dbReference type="AlphaFoldDB" id="T1K142"/>
<organism evidence="3 4">
    <name type="scientific">Tetranychus urticae</name>
    <name type="common">Two-spotted spider mite</name>
    <dbReference type="NCBI Taxonomy" id="32264"/>
    <lineage>
        <taxon>Eukaryota</taxon>
        <taxon>Metazoa</taxon>
        <taxon>Ecdysozoa</taxon>
        <taxon>Arthropoda</taxon>
        <taxon>Chelicerata</taxon>
        <taxon>Arachnida</taxon>
        <taxon>Acari</taxon>
        <taxon>Acariformes</taxon>
        <taxon>Trombidiformes</taxon>
        <taxon>Prostigmata</taxon>
        <taxon>Eleutherengona</taxon>
        <taxon>Raphignathae</taxon>
        <taxon>Tetranychoidea</taxon>
        <taxon>Tetranychidae</taxon>
        <taxon>Tetranychus</taxon>
    </lineage>
</organism>
<accession>T1K142</accession>
<feature type="chain" id="PRO_5004580897" evidence="2">
    <location>
        <begin position="19"/>
        <end position="97"/>
    </location>
</feature>
<keyword evidence="4" id="KW-1185">Reference proteome</keyword>
<feature type="compositionally biased region" description="Low complexity" evidence="1">
    <location>
        <begin position="78"/>
        <end position="97"/>
    </location>
</feature>
<proteinExistence type="predicted"/>
<feature type="region of interest" description="Disordered" evidence="1">
    <location>
        <begin position="65"/>
        <end position="97"/>
    </location>
</feature>
<feature type="compositionally biased region" description="Pro residues" evidence="1">
    <location>
        <begin position="30"/>
        <end position="44"/>
    </location>
</feature>
<name>T1K142_TETUR</name>
<reference evidence="3" key="2">
    <citation type="submission" date="2015-06" db="UniProtKB">
        <authorList>
            <consortium name="EnsemblMetazoa"/>
        </authorList>
    </citation>
    <scope>IDENTIFICATION</scope>
</reference>
<evidence type="ECO:0000256" key="1">
    <source>
        <dbReference type="SAM" id="MobiDB-lite"/>
    </source>
</evidence>
<protein>
    <submittedName>
        <fullName evidence="3">Uncharacterized protein</fullName>
    </submittedName>
</protein>
<evidence type="ECO:0000256" key="2">
    <source>
        <dbReference type="SAM" id="SignalP"/>
    </source>
</evidence>
<feature type="region of interest" description="Disordered" evidence="1">
    <location>
        <begin position="18"/>
        <end position="47"/>
    </location>
</feature>
<dbReference type="EMBL" id="CAEY01001145">
    <property type="status" value="NOT_ANNOTATED_CDS"/>
    <property type="molecule type" value="Genomic_DNA"/>
</dbReference>
<dbReference type="Proteomes" id="UP000015104">
    <property type="component" value="Unassembled WGS sequence"/>
</dbReference>
<dbReference type="HOGENOM" id="CLU_2349393_0_0_1"/>
<dbReference type="EnsemblMetazoa" id="tetur03g10063.1">
    <property type="protein sequence ID" value="tetur03g10063.1"/>
    <property type="gene ID" value="tetur03g10063"/>
</dbReference>
<reference evidence="4" key="1">
    <citation type="submission" date="2011-08" db="EMBL/GenBank/DDBJ databases">
        <authorList>
            <person name="Rombauts S."/>
        </authorList>
    </citation>
    <scope>NUCLEOTIDE SEQUENCE</scope>
    <source>
        <strain evidence="4">London</strain>
    </source>
</reference>